<dbReference type="Proteomes" id="UP000184440">
    <property type="component" value="Unassembled WGS sequence"/>
</dbReference>
<dbReference type="EMBL" id="FRCS01000028">
    <property type="protein sequence ID" value="SHN47818.1"/>
    <property type="molecule type" value="Genomic_DNA"/>
</dbReference>
<organism evidence="3 4">
    <name type="scientific">Cryptosporangium aurantiacum</name>
    <dbReference type="NCBI Taxonomy" id="134849"/>
    <lineage>
        <taxon>Bacteria</taxon>
        <taxon>Bacillati</taxon>
        <taxon>Actinomycetota</taxon>
        <taxon>Actinomycetes</taxon>
        <taxon>Cryptosporangiales</taxon>
        <taxon>Cryptosporangiaceae</taxon>
        <taxon>Cryptosporangium</taxon>
    </lineage>
</organism>
<evidence type="ECO:0000313" key="3">
    <source>
        <dbReference type="EMBL" id="SHN47818.1"/>
    </source>
</evidence>
<dbReference type="Pfam" id="PF00156">
    <property type="entry name" value="Pribosyltran"/>
    <property type="match status" value="1"/>
</dbReference>
<reference evidence="3 4" key="1">
    <citation type="submission" date="2016-11" db="EMBL/GenBank/DDBJ databases">
        <authorList>
            <person name="Jaros S."/>
            <person name="Januszkiewicz K."/>
            <person name="Wedrychowicz H."/>
        </authorList>
    </citation>
    <scope>NUCLEOTIDE SEQUENCE [LARGE SCALE GENOMIC DNA]</scope>
    <source>
        <strain evidence="3 4">DSM 46144</strain>
    </source>
</reference>
<dbReference type="GO" id="GO:0016757">
    <property type="term" value="F:glycosyltransferase activity"/>
    <property type="evidence" value="ECO:0007669"/>
    <property type="project" value="UniProtKB-KW"/>
</dbReference>
<protein>
    <submittedName>
        <fullName evidence="3">Predicted amidophosphoribosyltransferases</fullName>
    </submittedName>
</protein>
<gene>
    <name evidence="3" type="ORF">SAMN05443668_12848</name>
</gene>
<dbReference type="AlphaFoldDB" id="A0A1M7RP29"/>
<dbReference type="PANTHER" id="PTHR47505:SF1">
    <property type="entry name" value="DNA UTILIZATION PROTEIN YHGH"/>
    <property type="match status" value="1"/>
</dbReference>
<dbReference type="Gene3D" id="3.40.50.2020">
    <property type="match status" value="1"/>
</dbReference>
<sequence>MLDLVLPVRCVGCRGPDGPLCPVCGRSALHTQPSLVPACDRPGGDGPAICVAAGVYGGALRSALIAYKERGHRALARPLGARLAAAVTVALSAAGGWPGGAGPVVLVPVPSSAAAIRERHGDHMARLARCAAATLRQRGYPVRAASLLTLRRTPSDSVGLTAAERRENIAGAFRPVGARPWRHHRTPKGSTIVLVDDIVTTGATLAEACRAAEAGGFVVRAAALVAATSRRVPDANGVRHDR</sequence>
<proteinExistence type="inferred from homology"/>
<feature type="domain" description="Phosphoribosyltransferase" evidence="2">
    <location>
        <begin position="184"/>
        <end position="236"/>
    </location>
</feature>
<name>A0A1M7RP29_9ACTN</name>
<dbReference type="SUPFAM" id="SSF53271">
    <property type="entry name" value="PRTase-like"/>
    <property type="match status" value="1"/>
</dbReference>
<dbReference type="InterPro" id="IPR029057">
    <property type="entry name" value="PRTase-like"/>
</dbReference>
<evidence type="ECO:0000256" key="1">
    <source>
        <dbReference type="ARBA" id="ARBA00008007"/>
    </source>
</evidence>
<accession>A0A1M7RP29</accession>
<keyword evidence="3" id="KW-0808">Transferase</keyword>
<dbReference type="InterPro" id="IPR000836">
    <property type="entry name" value="PRTase_dom"/>
</dbReference>
<comment type="similarity">
    <text evidence="1">Belongs to the ComF/GntX family.</text>
</comment>
<evidence type="ECO:0000259" key="2">
    <source>
        <dbReference type="Pfam" id="PF00156"/>
    </source>
</evidence>
<dbReference type="PANTHER" id="PTHR47505">
    <property type="entry name" value="DNA UTILIZATION PROTEIN YHGH"/>
    <property type="match status" value="1"/>
</dbReference>
<keyword evidence="3" id="KW-0328">Glycosyltransferase</keyword>
<evidence type="ECO:0000313" key="4">
    <source>
        <dbReference type="Proteomes" id="UP000184440"/>
    </source>
</evidence>
<keyword evidence="4" id="KW-1185">Reference proteome</keyword>
<dbReference type="CDD" id="cd06223">
    <property type="entry name" value="PRTases_typeI"/>
    <property type="match status" value="1"/>
</dbReference>
<dbReference type="InterPro" id="IPR051910">
    <property type="entry name" value="ComF/GntX_DNA_util-trans"/>
</dbReference>
<dbReference type="STRING" id="134849.SAMN05443668_12848"/>